<organism evidence="3 4">
    <name type="scientific">Bifidobacterium longum subsp. infantis</name>
    <dbReference type="NCBI Taxonomy" id="1682"/>
    <lineage>
        <taxon>Bacteria</taxon>
        <taxon>Bacillati</taxon>
        <taxon>Actinomycetota</taxon>
        <taxon>Actinomycetes</taxon>
        <taxon>Bifidobacteriales</taxon>
        <taxon>Bifidobacteriaceae</taxon>
        <taxon>Bifidobacterium</taxon>
    </lineage>
</organism>
<name>A0A7D4Y246_BIFLI</name>
<feature type="region of interest" description="Disordered" evidence="2">
    <location>
        <begin position="1"/>
        <end position="25"/>
    </location>
</feature>
<proteinExistence type="inferred from homology"/>
<protein>
    <submittedName>
        <fullName evidence="3">ROK family protein</fullName>
    </submittedName>
</protein>
<evidence type="ECO:0000256" key="2">
    <source>
        <dbReference type="SAM" id="MobiDB-lite"/>
    </source>
</evidence>
<dbReference type="InterPro" id="IPR049874">
    <property type="entry name" value="ROK_cs"/>
</dbReference>
<dbReference type="InterPro" id="IPR043129">
    <property type="entry name" value="ATPase_NBD"/>
</dbReference>
<evidence type="ECO:0000256" key="1">
    <source>
        <dbReference type="ARBA" id="ARBA00006479"/>
    </source>
</evidence>
<accession>A0A7D4Y246</accession>
<dbReference type="Pfam" id="PF00480">
    <property type="entry name" value="ROK"/>
    <property type="match status" value="1"/>
</dbReference>
<evidence type="ECO:0000313" key="4">
    <source>
        <dbReference type="Proteomes" id="UP000551316"/>
    </source>
</evidence>
<dbReference type="InterPro" id="IPR000600">
    <property type="entry name" value="ROK"/>
</dbReference>
<dbReference type="PROSITE" id="PS01125">
    <property type="entry name" value="ROK"/>
    <property type="match status" value="1"/>
</dbReference>
<evidence type="ECO:0000313" key="3">
    <source>
        <dbReference type="EMBL" id="NQX51432.1"/>
    </source>
</evidence>
<dbReference type="EMBL" id="JABNND010000018">
    <property type="protein sequence ID" value="NQX51432.1"/>
    <property type="molecule type" value="Genomic_DNA"/>
</dbReference>
<comment type="caution">
    <text evidence="3">The sequence shown here is derived from an EMBL/GenBank/DDBJ whole genome shotgun (WGS) entry which is preliminary data.</text>
</comment>
<dbReference type="SUPFAM" id="SSF53067">
    <property type="entry name" value="Actin-like ATPase domain"/>
    <property type="match status" value="1"/>
</dbReference>
<comment type="similarity">
    <text evidence="1">Belongs to the ROK (NagC/XylR) family.</text>
</comment>
<dbReference type="PANTHER" id="PTHR18964">
    <property type="entry name" value="ROK (REPRESSOR, ORF, KINASE) FAMILY"/>
    <property type="match status" value="1"/>
</dbReference>
<dbReference type="AlphaFoldDB" id="A0A7D4Y246"/>
<dbReference type="Gene3D" id="3.30.420.40">
    <property type="match status" value="2"/>
</dbReference>
<gene>
    <name evidence="3" type="ORF">HNS28_08275</name>
</gene>
<dbReference type="Proteomes" id="UP000551316">
    <property type="component" value="Unassembled WGS sequence"/>
</dbReference>
<dbReference type="PANTHER" id="PTHR18964:SF149">
    <property type="entry name" value="BIFUNCTIONAL UDP-N-ACETYLGLUCOSAMINE 2-EPIMERASE_N-ACETYLMANNOSAMINE KINASE"/>
    <property type="match status" value="1"/>
</dbReference>
<sequence>MTDGSRRRCRTRRKPDNNKSGGELTQCSRPYRLITPTEMPMSFASIIHQHTVISVDIGGTKIAAGLMCVDLDEQGRPRDMPALIRRYVIPTKARLGGTSVLQRVVQAIRQCLDDGEIPFPLLGIGVASAGVIDGNGSVVSATSLIPGWAGIQLQAELSATFNVPAIVIGDVQAHALGEAHWGCGRQYQSLLVAAIGTGIGGAIIIDGKLVRGVHGACGHIGHLPHPDAIGISCSCGCKGHVESIASGTGIADNYRRALQQNGHNTLPTDISGRTIAELASQGSTEAVTSITLAGTSLGDVLGGLINALDPDAVILSGSVVHSGELWMKSVKQGIQRQTLGILSRTPVLTGTLGGRAPLIGATSALCADLRSNKEQKYEY</sequence>
<reference evidence="3 4" key="1">
    <citation type="submission" date="2020-05" db="EMBL/GenBank/DDBJ databases">
        <title>Draft Genome Sequence of Bifidobacterium longum subsp. Infantis BI-G201, a Commercialization Strain.</title>
        <authorList>
            <person name="Song J."/>
            <person name="Xu Y."/>
            <person name="Han D."/>
            <person name="Teng Q."/>
            <person name="Jiang D."/>
            <person name="Liu Q."/>
        </authorList>
    </citation>
    <scope>NUCLEOTIDE SEQUENCE [LARGE SCALE GENOMIC DNA]</scope>
    <source>
        <strain evidence="3 4">BI-G201</strain>
    </source>
</reference>